<evidence type="ECO:0000256" key="2">
    <source>
        <dbReference type="ARBA" id="ARBA00022814"/>
    </source>
</evidence>
<sequence length="137" mass="15817">MNRREIREHLFRMLFRKDFHEEDEISEQMNLYLESLDEPKEEEDIEYLKGRSALILSKLPEIDTILSEISSGWKLNRMGKVDLTILRLAVYEIKFDEDVPTKVAINEAVEIAKLFGGDSSGAFVNGVLAKLAKEEQK</sequence>
<dbReference type="GO" id="GO:0031564">
    <property type="term" value="P:transcription antitermination"/>
    <property type="evidence" value="ECO:0007669"/>
    <property type="project" value="UniProtKB-KW"/>
</dbReference>
<organism evidence="8 9">
    <name type="scientific">Anaerocolumna chitinilytica</name>
    <dbReference type="NCBI Taxonomy" id="1727145"/>
    <lineage>
        <taxon>Bacteria</taxon>
        <taxon>Bacillati</taxon>
        <taxon>Bacillota</taxon>
        <taxon>Clostridia</taxon>
        <taxon>Lachnospirales</taxon>
        <taxon>Lachnospiraceae</taxon>
        <taxon>Anaerocolumna</taxon>
    </lineage>
</organism>
<keyword evidence="2 6" id="KW-0889">Transcription antitermination</keyword>
<feature type="domain" description="NusB/RsmB/TIM44" evidence="7">
    <location>
        <begin position="5"/>
        <end position="133"/>
    </location>
</feature>
<dbReference type="Proteomes" id="UP000515703">
    <property type="component" value="Chromosome"/>
</dbReference>
<name>A0A7I8DTE9_9FIRM</name>
<reference evidence="8 9" key="2">
    <citation type="submission" date="2020-08" db="EMBL/GenBank/DDBJ databases">
        <authorList>
            <person name="Ueki A."/>
            <person name="Tonouchi A."/>
        </authorList>
    </citation>
    <scope>NUCLEOTIDE SEQUENCE [LARGE SCALE GENOMIC DNA]</scope>
    <source>
        <strain evidence="8 9">CTTW</strain>
    </source>
</reference>
<dbReference type="SUPFAM" id="SSF48013">
    <property type="entry name" value="NusB-like"/>
    <property type="match status" value="1"/>
</dbReference>
<gene>
    <name evidence="6 8" type="primary">nusB</name>
    <name evidence="8" type="ORF">bsdcttw_35620</name>
</gene>
<dbReference type="KEGG" id="acht:bsdcttw_35620"/>
<comment type="similarity">
    <text evidence="1 6">Belongs to the NusB family.</text>
</comment>
<protein>
    <recommendedName>
        <fullName evidence="6">Transcription antitermination protein NusB</fullName>
    </recommendedName>
    <alternativeName>
        <fullName evidence="6">Antitermination factor NusB</fullName>
    </alternativeName>
</protein>
<dbReference type="RefSeq" id="WP_185256184.1">
    <property type="nucleotide sequence ID" value="NZ_AP023368.1"/>
</dbReference>
<dbReference type="GO" id="GO:0005829">
    <property type="term" value="C:cytosol"/>
    <property type="evidence" value="ECO:0007669"/>
    <property type="project" value="TreeGrafter"/>
</dbReference>
<evidence type="ECO:0000256" key="3">
    <source>
        <dbReference type="ARBA" id="ARBA00022884"/>
    </source>
</evidence>
<dbReference type="PANTHER" id="PTHR11078">
    <property type="entry name" value="N UTILIZATION SUBSTANCE PROTEIN B-RELATED"/>
    <property type="match status" value="1"/>
</dbReference>
<keyword evidence="3 6" id="KW-0694">RNA-binding</keyword>
<dbReference type="Gene3D" id="1.10.940.10">
    <property type="entry name" value="NusB-like"/>
    <property type="match status" value="1"/>
</dbReference>
<reference evidence="8 9" key="1">
    <citation type="submission" date="2020-08" db="EMBL/GenBank/DDBJ databases">
        <title>Draft genome sequencing of an Anaerocolumna strain isolated from anoxic soil subjected to BSD treatment.</title>
        <authorList>
            <person name="Uek A."/>
            <person name="Tonouchi A."/>
        </authorList>
    </citation>
    <scope>NUCLEOTIDE SEQUENCE [LARGE SCALE GENOMIC DNA]</scope>
    <source>
        <strain evidence="8 9">CTTW</strain>
    </source>
</reference>
<dbReference type="GO" id="GO:0003723">
    <property type="term" value="F:RNA binding"/>
    <property type="evidence" value="ECO:0007669"/>
    <property type="project" value="UniProtKB-UniRule"/>
</dbReference>
<evidence type="ECO:0000313" key="9">
    <source>
        <dbReference type="Proteomes" id="UP000515703"/>
    </source>
</evidence>
<keyword evidence="5 6" id="KW-0804">Transcription</keyword>
<dbReference type="GO" id="GO:0006353">
    <property type="term" value="P:DNA-templated transcription termination"/>
    <property type="evidence" value="ECO:0007669"/>
    <property type="project" value="UniProtKB-UniRule"/>
</dbReference>
<evidence type="ECO:0000313" key="8">
    <source>
        <dbReference type="EMBL" id="BCK00522.1"/>
    </source>
</evidence>
<accession>A0A7I8DTE9</accession>
<evidence type="ECO:0000256" key="4">
    <source>
        <dbReference type="ARBA" id="ARBA00023015"/>
    </source>
</evidence>
<dbReference type="NCBIfam" id="TIGR01951">
    <property type="entry name" value="nusB"/>
    <property type="match status" value="1"/>
</dbReference>
<dbReference type="Pfam" id="PF01029">
    <property type="entry name" value="NusB"/>
    <property type="match status" value="1"/>
</dbReference>
<dbReference type="HAMAP" id="MF_00073">
    <property type="entry name" value="NusB"/>
    <property type="match status" value="1"/>
</dbReference>
<evidence type="ECO:0000256" key="1">
    <source>
        <dbReference type="ARBA" id="ARBA00005952"/>
    </source>
</evidence>
<dbReference type="InterPro" id="IPR035926">
    <property type="entry name" value="NusB-like_sf"/>
</dbReference>
<dbReference type="InterPro" id="IPR006027">
    <property type="entry name" value="NusB_RsmB_TIM44"/>
</dbReference>
<dbReference type="PANTHER" id="PTHR11078:SF3">
    <property type="entry name" value="ANTITERMINATION NUSB DOMAIN-CONTAINING PROTEIN"/>
    <property type="match status" value="1"/>
</dbReference>
<comment type="function">
    <text evidence="6">Involved in transcription antitermination. Required for transcription of ribosomal RNA (rRNA) genes. Binds specifically to the boxA antiterminator sequence of the ribosomal RNA (rrn) operons.</text>
</comment>
<dbReference type="AlphaFoldDB" id="A0A7I8DTE9"/>
<proteinExistence type="inferred from homology"/>
<evidence type="ECO:0000256" key="6">
    <source>
        <dbReference type="HAMAP-Rule" id="MF_00073"/>
    </source>
</evidence>
<dbReference type="EMBL" id="AP023368">
    <property type="protein sequence ID" value="BCK00522.1"/>
    <property type="molecule type" value="Genomic_DNA"/>
</dbReference>
<evidence type="ECO:0000256" key="5">
    <source>
        <dbReference type="ARBA" id="ARBA00023163"/>
    </source>
</evidence>
<evidence type="ECO:0000259" key="7">
    <source>
        <dbReference type="Pfam" id="PF01029"/>
    </source>
</evidence>
<keyword evidence="4 6" id="KW-0805">Transcription regulation</keyword>
<dbReference type="InterPro" id="IPR011605">
    <property type="entry name" value="NusB_fam"/>
</dbReference>
<keyword evidence="9" id="KW-1185">Reference proteome</keyword>